<keyword evidence="2" id="KW-1003">Cell membrane</keyword>
<dbReference type="GO" id="GO:0005886">
    <property type="term" value="C:plasma membrane"/>
    <property type="evidence" value="ECO:0007669"/>
    <property type="project" value="UniProtKB-SubCell"/>
</dbReference>
<evidence type="ECO:0000256" key="10">
    <source>
        <dbReference type="RuleBase" id="RU000688"/>
    </source>
</evidence>
<dbReference type="SUPFAM" id="SSF81321">
    <property type="entry name" value="Family A G protein-coupled receptor-like"/>
    <property type="match status" value="2"/>
</dbReference>
<dbReference type="InterPro" id="IPR000276">
    <property type="entry name" value="GPCR_Rhodpsn"/>
</dbReference>
<gene>
    <name evidence="11" type="ORF">OFUS_LOCUS4490</name>
</gene>
<keyword evidence="3 10" id="KW-0812">Transmembrane</keyword>
<evidence type="ECO:0000256" key="7">
    <source>
        <dbReference type="ARBA" id="ARBA00023157"/>
    </source>
</evidence>
<evidence type="ECO:0000313" key="12">
    <source>
        <dbReference type="Proteomes" id="UP000749559"/>
    </source>
</evidence>
<evidence type="ECO:0000256" key="9">
    <source>
        <dbReference type="ARBA" id="ARBA00023224"/>
    </source>
</evidence>
<keyword evidence="12" id="KW-1185">Reference proteome</keyword>
<evidence type="ECO:0000256" key="3">
    <source>
        <dbReference type="ARBA" id="ARBA00022692"/>
    </source>
</evidence>
<reference evidence="11" key="1">
    <citation type="submission" date="2022-03" db="EMBL/GenBank/DDBJ databases">
        <authorList>
            <person name="Martin C."/>
        </authorList>
    </citation>
    <scope>NUCLEOTIDE SEQUENCE</scope>
</reference>
<keyword evidence="7" id="KW-1015">Disulfide bond</keyword>
<dbReference type="PRINTS" id="PR00237">
    <property type="entry name" value="GPCRRHODOPSN"/>
</dbReference>
<dbReference type="FunFam" id="1.20.1070.10:FF:000523">
    <property type="entry name" value="5-hydroxytryptamine receptor 2B"/>
    <property type="match status" value="1"/>
</dbReference>
<comment type="subcellular location">
    <subcellularLocation>
        <location evidence="1">Cell membrane</location>
        <topology evidence="1">Multi-pass membrane protein</topology>
    </subcellularLocation>
</comment>
<dbReference type="Proteomes" id="UP000749559">
    <property type="component" value="Unassembled WGS sequence"/>
</dbReference>
<proteinExistence type="inferred from homology"/>
<keyword evidence="9 10" id="KW-0807">Transducer</keyword>
<evidence type="ECO:0000256" key="1">
    <source>
        <dbReference type="ARBA" id="ARBA00004651"/>
    </source>
</evidence>
<dbReference type="SMART" id="SM01381">
    <property type="entry name" value="7TM_GPCR_Srsx"/>
    <property type="match status" value="1"/>
</dbReference>
<dbReference type="PROSITE" id="PS50262">
    <property type="entry name" value="G_PROTEIN_RECEP_F1_2"/>
    <property type="match status" value="1"/>
</dbReference>
<dbReference type="OrthoDB" id="6358729at2759"/>
<keyword evidence="5 10" id="KW-0297">G-protein coupled receptor</keyword>
<dbReference type="GO" id="GO:0004930">
    <property type="term" value="F:G protein-coupled receptor activity"/>
    <property type="evidence" value="ECO:0007669"/>
    <property type="project" value="UniProtKB-KW"/>
</dbReference>
<keyword evidence="4" id="KW-1133">Transmembrane helix</keyword>
<dbReference type="PANTHER" id="PTHR24248">
    <property type="entry name" value="ADRENERGIC RECEPTOR-RELATED G-PROTEIN COUPLED RECEPTOR"/>
    <property type="match status" value="1"/>
</dbReference>
<protein>
    <submittedName>
        <fullName evidence="11">Uncharacterized protein</fullName>
    </submittedName>
</protein>
<dbReference type="Pfam" id="PF00001">
    <property type="entry name" value="7tm_1"/>
    <property type="match status" value="2"/>
</dbReference>
<dbReference type="AlphaFoldDB" id="A0A8J1TGM3"/>
<keyword evidence="6" id="KW-0472">Membrane</keyword>
<dbReference type="EMBL" id="CAIIXF020000002">
    <property type="protein sequence ID" value="CAH1777446.1"/>
    <property type="molecule type" value="Genomic_DNA"/>
</dbReference>
<comment type="similarity">
    <text evidence="10">Belongs to the G-protein coupled receptor 1 family.</text>
</comment>
<comment type="caution">
    <text evidence="11">The sequence shown here is derived from an EMBL/GenBank/DDBJ whole genome shotgun (WGS) entry which is preliminary data.</text>
</comment>
<evidence type="ECO:0000256" key="2">
    <source>
        <dbReference type="ARBA" id="ARBA00022475"/>
    </source>
</evidence>
<dbReference type="InterPro" id="IPR017452">
    <property type="entry name" value="GPCR_Rhodpsn_7TM"/>
</dbReference>
<evidence type="ECO:0000313" key="11">
    <source>
        <dbReference type="EMBL" id="CAH1777446.1"/>
    </source>
</evidence>
<evidence type="ECO:0000256" key="6">
    <source>
        <dbReference type="ARBA" id="ARBA00023136"/>
    </source>
</evidence>
<accession>A0A8J1TGM3</accession>
<evidence type="ECO:0000256" key="8">
    <source>
        <dbReference type="ARBA" id="ARBA00023170"/>
    </source>
</evidence>
<name>A0A8J1TGM3_OWEFU</name>
<sequence>MGDTLHVKPVNGNNQSLPWNNITTGGKDEIMAANPIYKIEDIQRNSTLVSNETSAMETVAENNWAYLICIVIVIAAITGNLLVVLAVRHERKLQTMFNYFLVSLAISDLTTAIAVMPIAILKDFLGYFPLPTQVCVVWYCLDVFLTSASIIHMCVISVDRYFSLRYPLKYGRTKRKRYVILKIFIVWVLSFFIAGPPFIVSYILQIDVSDYKGCGPETPLYIVFSSIASFYLPLFVMSFTYPMTIYALNKQRILVSSKQTKKMERLNKKQMKVSAASKFLVQNVAYMDVNRGSLKNKRNGAENLNSSFTDITGDAMGNIMDQSCPAIGSCPDLSITCENEATSTSSNTDNMTVSEDTTNIDSTITPQANEALGLPKRRLTKAFSCTDFARIASAKKMYADSWNDLSEKQEKASRSRNVSWLHRNFSQTGDKYNSDAYIQQTRTPGSKKRGTASFRRALFAHQMQTNGKIGGIHDIPAIHIESNSPCESFQHIQNASPKNLHQKPNSLSISEKSFDRNIMKSLKSLSLSDKQEISLSLTSLSSTDGLSDLYINDSMALSSSSLASSVHESDLQETPNHDWYEWKYGASPGEFFKSAALTVRKQIQCGNVFMDILQQQQEEQKNLKEIQRKNEAAAKRNKKHNHANTKPNSITYLKEVQKRKSIKLKKHMLKEKRASQVLGIMFGIFVLLYMPFFVTYVISGVCSKCRQQLTPLMVTTFEWLAWTASAVNPIIYQIFNPEFRNAFRKILKCQCNTLSNGFKKINFKPRSW</sequence>
<keyword evidence="8 10" id="KW-0675">Receptor</keyword>
<evidence type="ECO:0000256" key="5">
    <source>
        <dbReference type="ARBA" id="ARBA00023040"/>
    </source>
</evidence>
<evidence type="ECO:0000256" key="4">
    <source>
        <dbReference type="ARBA" id="ARBA00022989"/>
    </source>
</evidence>
<organism evidence="11 12">
    <name type="scientific">Owenia fusiformis</name>
    <name type="common">Polychaete worm</name>
    <dbReference type="NCBI Taxonomy" id="6347"/>
    <lineage>
        <taxon>Eukaryota</taxon>
        <taxon>Metazoa</taxon>
        <taxon>Spiralia</taxon>
        <taxon>Lophotrochozoa</taxon>
        <taxon>Annelida</taxon>
        <taxon>Polychaeta</taxon>
        <taxon>Sedentaria</taxon>
        <taxon>Canalipalpata</taxon>
        <taxon>Sabellida</taxon>
        <taxon>Oweniida</taxon>
        <taxon>Oweniidae</taxon>
        <taxon>Owenia</taxon>
    </lineage>
</organism>
<dbReference type="PROSITE" id="PS00237">
    <property type="entry name" value="G_PROTEIN_RECEP_F1_1"/>
    <property type="match status" value="1"/>
</dbReference>
<dbReference type="Gene3D" id="1.20.1070.10">
    <property type="entry name" value="Rhodopsin 7-helix transmembrane proteins"/>
    <property type="match status" value="2"/>
</dbReference>